<evidence type="ECO:0000256" key="9">
    <source>
        <dbReference type="ARBA" id="ARBA00022763"/>
    </source>
</evidence>
<evidence type="ECO:0000256" key="11">
    <source>
        <dbReference type="ARBA" id="ARBA00022842"/>
    </source>
</evidence>
<dbReference type="GO" id="GO:0003677">
    <property type="term" value="F:DNA binding"/>
    <property type="evidence" value="ECO:0007669"/>
    <property type="project" value="InterPro"/>
</dbReference>
<dbReference type="GO" id="GO:0006281">
    <property type="term" value="P:DNA repair"/>
    <property type="evidence" value="ECO:0007669"/>
    <property type="project" value="UniProtKB-UniRule"/>
</dbReference>
<dbReference type="EC" id="6.5.1.1" evidence="15"/>
<dbReference type="GeneID" id="14406194"/>
<feature type="binding site" evidence="15">
    <location>
        <position position="346"/>
    </location>
    <ligand>
        <name>ATP</name>
        <dbReference type="ChEBI" id="CHEBI:30616"/>
    </ligand>
</feature>
<keyword evidence="5 15" id="KW-0132">Cell division</keyword>
<evidence type="ECO:0000313" key="19">
    <source>
        <dbReference type="Proteomes" id="UP000010866"/>
    </source>
</evidence>
<protein>
    <recommendedName>
        <fullName evidence="3 15">DNA ligase</fullName>
        <ecNumber evidence="15">6.5.1.1</ecNumber>
    </recommendedName>
    <alternativeName>
        <fullName evidence="15">Polydeoxyribonucleotide synthase [ATP]</fullName>
    </alternativeName>
</protein>
<evidence type="ECO:0000256" key="1">
    <source>
        <dbReference type="ARBA" id="ARBA00001946"/>
    </source>
</evidence>
<feature type="binding site" evidence="15">
    <location>
        <position position="276"/>
    </location>
    <ligand>
        <name>ATP</name>
        <dbReference type="ChEBI" id="CHEBI:30616"/>
    </ligand>
</feature>
<dbReference type="GO" id="GO:0005524">
    <property type="term" value="F:ATP binding"/>
    <property type="evidence" value="ECO:0007669"/>
    <property type="project" value="UniProtKB-UniRule"/>
</dbReference>
<sequence length="561" mass="62246">MTSFREFCRTCKVIEETAGSLDMTALVAELFSLVTSEELPVVTHFVMGEVFPAWSDEEVGLGTGILLNALSKSSGLPVKEIEDVVRETGDIGKTTVKVLGKISKGQATFSSFLDSPVELSIMEVYERFKDIAHATGKGSQTSRIKHLQYLFNSASAEDVGYIARLAIEDMRIGVGEGIVRDAIAKAFEVPVASVERGFMLTNDMGIVAVTAKEGGDEALLELGLQIGRPIKLMLAQVTPDIETAIRELGVVAAEWKFDGARVQIHKKGDEVILYSRRLENITGSLPDIVSSVKRAVKADSAILDGEAVAIDENGRPKPFQEILKRLRRKHDVQNKVRHIPLILNLFDIMYLDGESLIELPLQKRREFLVASVENDDLVRVDSQLITSDLSQIENMYEQALSAGHEGIMIKNPASPYSPGKRGKNWLKKKPVMETLDLVVIGAEWGYGRRTSFLGSYALACHDPDTGQFLPVGKVATGISDEQLAELTEMFREHVISGSGTSVEIRPHILFEVAFEEIQKSTNYESGYALRFPRLVRVRDDKSLEEVDTLERLEDMYRTQRK</sequence>
<feature type="active site" description="N6-AMP-lysine intermediate" evidence="15">
    <location>
        <position position="256"/>
    </location>
</feature>
<evidence type="ECO:0000256" key="13">
    <source>
        <dbReference type="ARBA" id="ARBA00023204"/>
    </source>
</evidence>
<dbReference type="SUPFAM" id="SSF117018">
    <property type="entry name" value="ATP-dependent DNA ligase DNA-binding domain"/>
    <property type="match status" value="1"/>
</dbReference>
<evidence type="ECO:0000256" key="12">
    <source>
        <dbReference type="ARBA" id="ARBA00023172"/>
    </source>
</evidence>
<organism evidence="18 19">
    <name type="scientific">Methanomethylovorans hollandica (strain DSM 15978 / NBRC 107637 / DMS1)</name>
    <dbReference type="NCBI Taxonomy" id="867904"/>
    <lineage>
        <taxon>Archaea</taxon>
        <taxon>Methanobacteriati</taxon>
        <taxon>Methanobacteriota</taxon>
        <taxon>Stenosarchaea group</taxon>
        <taxon>Methanomicrobia</taxon>
        <taxon>Methanosarcinales</taxon>
        <taxon>Methanosarcinaceae</taxon>
        <taxon>Methanomethylovorans</taxon>
    </lineage>
</organism>
<dbReference type="InterPro" id="IPR000977">
    <property type="entry name" value="DNA_ligase_ATP-dep"/>
</dbReference>
<dbReference type="CDD" id="cd07901">
    <property type="entry name" value="Adenylation_DNA_ligase_Arch_LigB"/>
    <property type="match status" value="1"/>
</dbReference>
<dbReference type="Gene3D" id="1.10.3260.10">
    <property type="entry name" value="DNA ligase, ATP-dependent, N-terminal domain"/>
    <property type="match status" value="1"/>
</dbReference>
<evidence type="ECO:0000259" key="17">
    <source>
        <dbReference type="PROSITE" id="PS50160"/>
    </source>
</evidence>
<feature type="binding site" evidence="15">
    <location>
        <position position="254"/>
    </location>
    <ligand>
        <name>ATP</name>
        <dbReference type="ChEBI" id="CHEBI:30616"/>
    </ligand>
</feature>
<dbReference type="STRING" id="867904.Metho_1681"/>
<dbReference type="InterPro" id="IPR016059">
    <property type="entry name" value="DNA_ligase_ATP-dep_CS"/>
</dbReference>
<dbReference type="InterPro" id="IPR036599">
    <property type="entry name" value="DNA_ligase_N_sf"/>
</dbReference>
<dbReference type="GO" id="GO:0003910">
    <property type="term" value="F:DNA ligase (ATP) activity"/>
    <property type="evidence" value="ECO:0007669"/>
    <property type="project" value="UniProtKB-UniRule"/>
</dbReference>
<comment type="similarity">
    <text evidence="2 15 16">Belongs to the ATP-dependent DNA ligase family.</text>
</comment>
<dbReference type="HOGENOM" id="CLU_005138_6_0_2"/>
<dbReference type="NCBIfam" id="TIGR00574">
    <property type="entry name" value="dnl1"/>
    <property type="match status" value="1"/>
</dbReference>
<dbReference type="RefSeq" id="WP_015325039.1">
    <property type="nucleotide sequence ID" value="NC_019977.1"/>
</dbReference>
<evidence type="ECO:0000256" key="8">
    <source>
        <dbReference type="ARBA" id="ARBA00022741"/>
    </source>
</evidence>
<dbReference type="Pfam" id="PF04679">
    <property type="entry name" value="DNA_ligase_A_C"/>
    <property type="match status" value="1"/>
</dbReference>
<dbReference type="AlphaFoldDB" id="L0L0V2"/>
<evidence type="ECO:0000256" key="2">
    <source>
        <dbReference type="ARBA" id="ARBA00007572"/>
    </source>
</evidence>
<dbReference type="Proteomes" id="UP000010866">
    <property type="component" value="Chromosome"/>
</dbReference>
<keyword evidence="19" id="KW-1185">Reference proteome</keyword>
<keyword evidence="10 15" id="KW-0067">ATP-binding</keyword>
<gene>
    <name evidence="15" type="primary">lig</name>
    <name evidence="18" type="ordered locus">Metho_1681</name>
</gene>
<dbReference type="PROSITE" id="PS00697">
    <property type="entry name" value="DNA_LIGASE_A1"/>
    <property type="match status" value="1"/>
</dbReference>
<dbReference type="SUPFAM" id="SSF50249">
    <property type="entry name" value="Nucleic acid-binding proteins"/>
    <property type="match status" value="1"/>
</dbReference>
<comment type="catalytic activity">
    <reaction evidence="15">
        <text>ATP + (deoxyribonucleotide)n-3'-hydroxyl + 5'-phospho-(deoxyribonucleotide)m = (deoxyribonucleotide)n+m + AMP + diphosphate.</text>
        <dbReference type="EC" id="6.5.1.1"/>
    </reaction>
</comment>
<keyword evidence="13 15" id="KW-0234">DNA repair</keyword>
<keyword evidence="6 15" id="KW-0235">DNA replication</keyword>
<dbReference type="KEGG" id="mhz:Metho_1681"/>
<comment type="function">
    <text evidence="15">DNA ligase that seals nicks in double-stranded DNA during DNA replication, DNA recombination and DNA repair.</text>
</comment>
<evidence type="ECO:0000256" key="6">
    <source>
        <dbReference type="ARBA" id="ARBA00022705"/>
    </source>
</evidence>
<evidence type="ECO:0000313" key="18">
    <source>
        <dbReference type="EMBL" id="AGB49874.1"/>
    </source>
</evidence>
<dbReference type="OrthoDB" id="31274at2157"/>
<dbReference type="FunFam" id="2.40.50.140:FF:000163">
    <property type="entry name" value="Probable DNA ligase"/>
    <property type="match status" value="1"/>
</dbReference>
<accession>L0L0V2</accession>
<evidence type="ECO:0000256" key="15">
    <source>
        <dbReference type="HAMAP-Rule" id="MF_00407"/>
    </source>
</evidence>
<name>L0L0V2_METHD</name>
<feature type="binding site" evidence="15">
    <location>
        <position position="427"/>
    </location>
    <ligand>
        <name>ATP</name>
        <dbReference type="ChEBI" id="CHEBI:30616"/>
    </ligand>
</feature>
<dbReference type="InterPro" id="IPR012308">
    <property type="entry name" value="DNA_ligase_ATP-dep_N"/>
</dbReference>
<feature type="binding site" evidence="15">
    <location>
        <position position="421"/>
    </location>
    <ligand>
        <name>ATP</name>
        <dbReference type="ChEBI" id="CHEBI:30616"/>
    </ligand>
</feature>
<feature type="binding site" evidence="15">
    <location>
        <position position="306"/>
    </location>
    <ligand>
        <name>ATP</name>
        <dbReference type="ChEBI" id="CHEBI:30616"/>
    </ligand>
</feature>
<reference evidence="19" key="1">
    <citation type="submission" date="2012-02" db="EMBL/GenBank/DDBJ databases">
        <title>Complete sequence of chromosome of Methanomethylovorans hollandica DSM 15978.</title>
        <authorList>
            <person name="Lucas S."/>
            <person name="Copeland A."/>
            <person name="Lapidus A."/>
            <person name="Glavina del Rio T."/>
            <person name="Dalin E."/>
            <person name="Tice H."/>
            <person name="Bruce D."/>
            <person name="Goodwin L."/>
            <person name="Pitluck S."/>
            <person name="Peters L."/>
            <person name="Mikhailova N."/>
            <person name="Held B."/>
            <person name="Kyrpides N."/>
            <person name="Mavromatis K."/>
            <person name="Ivanova N."/>
            <person name="Brettin T."/>
            <person name="Detter J.C."/>
            <person name="Han C."/>
            <person name="Larimer F."/>
            <person name="Land M."/>
            <person name="Hauser L."/>
            <person name="Markowitz V."/>
            <person name="Cheng J.-F."/>
            <person name="Hugenholtz P."/>
            <person name="Woyke T."/>
            <person name="Wu D."/>
            <person name="Spring S."/>
            <person name="Schroeder M."/>
            <person name="Brambilla E."/>
            <person name="Klenk H.-P."/>
            <person name="Eisen J.A."/>
        </authorList>
    </citation>
    <scope>NUCLEOTIDE SEQUENCE [LARGE SCALE GENOMIC DNA]</scope>
    <source>
        <strain evidence="19">DSM 15978 / NBRC 107637 / DMS1</strain>
    </source>
</reference>
<keyword evidence="11 15" id="KW-0460">Magnesium</keyword>
<dbReference type="GO" id="GO:0046872">
    <property type="term" value="F:metal ion binding"/>
    <property type="evidence" value="ECO:0007669"/>
    <property type="project" value="UniProtKB-KW"/>
</dbReference>
<dbReference type="Pfam" id="PF04675">
    <property type="entry name" value="DNA_ligase_A_N"/>
    <property type="match status" value="1"/>
</dbReference>
<dbReference type="EMBL" id="CP003362">
    <property type="protein sequence ID" value="AGB49874.1"/>
    <property type="molecule type" value="Genomic_DNA"/>
</dbReference>
<comment type="cofactor">
    <cofactor evidence="1 15">
        <name>Mg(2+)</name>
        <dbReference type="ChEBI" id="CHEBI:18420"/>
    </cofactor>
</comment>
<dbReference type="InterPro" id="IPR012309">
    <property type="entry name" value="DNA_ligase_ATP-dep_C"/>
</dbReference>
<proteinExistence type="inferred from homology"/>
<evidence type="ECO:0000256" key="7">
    <source>
        <dbReference type="ARBA" id="ARBA00022723"/>
    </source>
</evidence>
<keyword evidence="12 15" id="KW-0233">DNA recombination</keyword>
<dbReference type="CDD" id="cd07972">
    <property type="entry name" value="OBF_DNA_ligase_Arch_LigB"/>
    <property type="match status" value="1"/>
</dbReference>
<dbReference type="GO" id="GO:0006310">
    <property type="term" value="P:DNA recombination"/>
    <property type="evidence" value="ECO:0007669"/>
    <property type="project" value="UniProtKB-UniRule"/>
</dbReference>
<dbReference type="InterPro" id="IPR012340">
    <property type="entry name" value="NA-bd_OB-fold"/>
</dbReference>
<feature type="domain" description="ATP-dependent DNA ligase family profile" evidence="17">
    <location>
        <begin position="334"/>
        <end position="462"/>
    </location>
</feature>
<dbReference type="InterPro" id="IPR050191">
    <property type="entry name" value="ATP-dep_DNA_ligase"/>
</dbReference>
<dbReference type="SUPFAM" id="SSF56091">
    <property type="entry name" value="DNA ligase/mRNA capping enzyme, catalytic domain"/>
    <property type="match status" value="1"/>
</dbReference>
<dbReference type="PROSITE" id="PS50160">
    <property type="entry name" value="DNA_LIGASE_A3"/>
    <property type="match status" value="1"/>
</dbReference>
<dbReference type="GO" id="GO:0071897">
    <property type="term" value="P:DNA biosynthetic process"/>
    <property type="evidence" value="ECO:0007669"/>
    <property type="project" value="InterPro"/>
</dbReference>
<evidence type="ECO:0000256" key="14">
    <source>
        <dbReference type="ARBA" id="ARBA00023306"/>
    </source>
</evidence>
<keyword evidence="8 15" id="KW-0547">Nucleotide-binding</keyword>
<dbReference type="GO" id="GO:0051301">
    <property type="term" value="P:cell division"/>
    <property type="evidence" value="ECO:0007669"/>
    <property type="project" value="UniProtKB-KW"/>
</dbReference>
<dbReference type="Gene3D" id="2.40.50.140">
    <property type="entry name" value="Nucleic acid-binding proteins"/>
    <property type="match status" value="1"/>
</dbReference>
<evidence type="ECO:0000256" key="5">
    <source>
        <dbReference type="ARBA" id="ARBA00022618"/>
    </source>
</evidence>
<keyword evidence="7 15" id="KW-0479">Metal-binding</keyword>
<dbReference type="PANTHER" id="PTHR45674">
    <property type="entry name" value="DNA LIGASE 1/3 FAMILY MEMBER"/>
    <property type="match status" value="1"/>
</dbReference>
<dbReference type="InterPro" id="IPR022865">
    <property type="entry name" value="DNA_ligae_ATP-dep_bac/arc"/>
</dbReference>
<keyword evidence="4 15" id="KW-0436">Ligase</keyword>
<dbReference type="Gene3D" id="3.30.470.30">
    <property type="entry name" value="DNA ligase/mRNA capping enzyme"/>
    <property type="match status" value="1"/>
</dbReference>
<feature type="binding site" evidence="15">
    <location>
        <position position="261"/>
    </location>
    <ligand>
        <name>ATP</name>
        <dbReference type="ChEBI" id="CHEBI:30616"/>
    </ligand>
</feature>
<evidence type="ECO:0000256" key="3">
    <source>
        <dbReference type="ARBA" id="ARBA00013308"/>
    </source>
</evidence>
<dbReference type="PANTHER" id="PTHR45674:SF7">
    <property type="entry name" value="DNA LIGASE"/>
    <property type="match status" value="1"/>
</dbReference>
<keyword evidence="14 15" id="KW-0131">Cell cycle</keyword>
<evidence type="ECO:0000256" key="4">
    <source>
        <dbReference type="ARBA" id="ARBA00022598"/>
    </source>
</evidence>
<dbReference type="HAMAP" id="MF_00407">
    <property type="entry name" value="DNA_ligase"/>
    <property type="match status" value="1"/>
</dbReference>
<dbReference type="GO" id="GO:0006273">
    <property type="term" value="P:lagging strand elongation"/>
    <property type="evidence" value="ECO:0007669"/>
    <property type="project" value="TreeGrafter"/>
</dbReference>
<evidence type="ECO:0000256" key="16">
    <source>
        <dbReference type="RuleBase" id="RU004196"/>
    </source>
</evidence>
<dbReference type="Pfam" id="PF01068">
    <property type="entry name" value="DNA_ligase_A_M"/>
    <property type="match status" value="1"/>
</dbReference>
<keyword evidence="9 15" id="KW-0227">DNA damage</keyword>
<dbReference type="FunFam" id="1.10.3260.10:FF:000007">
    <property type="entry name" value="DNA ligase"/>
    <property type="match status" value="1"/>
</dbReference>
<dbReference type="InterPro" id="IPR012310">
    <property type="entry name" value="DNA_ligase_ATP-dep_cent"/>
</dbReference>
<dbReference type="FunFam" id="3.30.470.30:FF:000012">
    <property type="entry name" value="Probable DNA ligase"/>
    <property type="match status" value="1"/>
</dbReference>
<evidence type="ECO:0000256" key="10">
    <source>
        <dbReference type="ARBA" id="ARBA00022840"/>
    </source>
</evidence>